<gene>
    <name evidence="1" type="ORF">KYK27_16390</name>
</gene>
<protein>
    <submittedName>
        <fullName evidence="1">Class I SAM-dependent methyltransferase</fullName>
    </submittedName>
</protein>
<evidence type="ECO:0000313" key="2">
    <source>
        <dbReference type="Proteomes" id="UP000774935"/>
    </source>
</evidence>
<sequence>MENKFNSENEKIFLNSLVTDYRDDSPYSRIKKDIIFNLICGVIEIDETKRALQMGCSNGYETEQLSTLFKSLDVVDGAEAFIQKLSRDSKLQNVNFIFSLFEEFEQEEVSLKYDYVFCNYVLEHVYETKSVLKQISKILKPNGVLIVVVPNAHALSRRIASKMGLLNELETLTENDLRHGHRRVYTFKSLEEDIKQAGFVIQETKGVVFKILADFQLNKLLIDGFLTKQHISAMQALSEEPENIRYSDSIFLVARKA</sequence>
<evidence type="ECO:0000313" key="1">
    <source>
        <dbReference type="EMBL" id="MBW3366641.1"/>
    </source>
</evidence>
<reference evidence="1 2" key="1">
    <citation type="submission" date="2021-07" db="EMBL/GenBank/DDBJ databases">
        <authorList>
            <person name="Kim M.K."/>
        </authorList>
    </citation>
    <scope>NUCLEOTIDE SEQUENCE [LARGE SCALE GENOMIC DNA]</scope>
    <source>
        <strain evidence="1 2">HLY7-15</strain>
    </source>
</reference>
<keyword evidence="2" id="KW-1185">Reference proteome</keyword>
<dbReference type="SUPFAM" id="SSF53335">
    <property type="entry name" value="S-adenosyl-L-methionine-dependent methyltransferases"/>
    <property type="match status" value="1"/>
</dbReference>
<proteinExistence type="predicted"/>
<dbReference type="CDD" id="cd02440">
    <property type="entry name" value="AdoMet_MTases"/>
    <property type="match status" value="1"/>
</dbReference>
<keyword evidence="1" id="KW-0808">Transferase</keyword>
<dbReference type="PANTHER" id="PTHR43861:SF6">
    <property type="entry name" value="METHYLTRANSFERASE TYPE 11"/>
    <property type="match status" value="1"/>
</dbReference>
<keyword evidence="1" id="KW-0489">Methyltransferase</keyword>
<name>A0ABS6XFH4_9BACT</name>
<dbReference type="Pfam" id="PF13489">
    <property type="entry name" value="Methyltransf_23"/>
    <property type="match status" value="1"/>
</dbReference>
<dbReference type="GO" id="GO:0008168">
    <property type="term" value="F:methyltransferase activity"/>
    <property type="evidence" value="ECO:0007669"/>
    <property type="project" value="UniProtKB-KW"/>
</dbReference>
<accession>A0ABS6XFH4</accession>
<dbReference type="InterPro" id="IPR029063">
    <property type="entry name" value="SAM-dependent_MTases_sf"/>
</dbReference>
<dbReference type="PANTHER" id="PTHR43861">
    <property type="entry name" value="TRANS-ACONITATE 2-METHYLTRANSFERASE-RELATED"/>
    <property type="match status" value="1"/>
</dbReference>
<dbReference type="EMBL" id="JAHWXQ010000005">
    <property type="protein sequence ID" value="MBW3366641.1"/>
    <property type="molecule type" value="Genomic_DNA"/>
</dbReference>
<dbReference type="Proteomes" id="UP000774935">
    <property type="component" value="Unassembled WGS sequence"/>
</dbReference>
<dbReference type="RefSeq" id="WP_199111384.1">
    <property type="nucleotide sequence ID" value="NZ_JAHWXQ010000005.1"/>
</dbReference>
<dbReference type="GO" id="GO:0032259">
    <property type="term" value="P:methylation"/>
    <property type="evidence" value="ECO:0007669"/>
    <property type="project" value="UniProtKB-KW"/>
</dbReference>
<dbReference type="Gene3D" id="3.40.50.150">
    <property type="entry name" value="Vaccinia Virus protein VP39"/>
    <property type="match status" value="1"/>
</dbReference>
<organism evidence="1 2">
    <name type="scientific">Pontibacter populi</name>
    <dbReference type="NCBI Taxonomy" id="890055"/>
    <lineage>
        <taxon>Bacteria</taxon>
        <taxon>Pseudomonadati</taxon>
        <taxon>Bacteroidota</taxon>
        <taxon>Cytophagia</taxon>
        <taxon>Cytophagales</taxon>
        <taxon>Hymenobacteraceae</taxon>
        <taxon>Pontibacter</taxon>
    </lineage>
</organism>
<comment type="caution">
    <text evidence="1">The sequence shown here is derived from an EMBL/GenBank/DDBJ whole genome shotgun (WGS) entry which is preliminary data.</text>
</comment>